<dbReference type="Proteomes" id="UP001054945">
    <property type="component" value="Unassembled WGS sequence"/>
</dbReference>
<name>A0AAV4MZ78_CAEEX</name>
<gene>
    <name evidence="1" type="ORF">CEXT_759671</name>
</gene>
<evidence type="ECO:0000313" key="2">
    <source>
        <dbReference type="Proteomes" id="UP001054945"/>
    </source>
</evidence>
<dbReference type="EMBL" id="BPLR01020338">
    <property type="protein sequence ID" value="GIX77558.1"/>
    <property type="molecule type" value="Genomic_DNA"/>
</dbReference>
<protein>
    <submittedName>
        <fullName evidence="1">Uncharacterized protein</fullName>
    </submittedName>
</protein>
<dbReference type="AlphaFoldDB" id="A0AAV4MZ78"/>
<comment type="caution">
    <text evidence="1">The sequence shown here is derived from an EMBL/GenBank/DDBJ whole genome shotgun (WGS) entry which is preliminary data.</text>
</comment>
<organism evidence="1 2">
    <name type="scientific">Caerostris extrusa</name>
    <name type="common">Bark spider</name>
    <name type="synonym">Caerostris bankana</name>
    <dbReference type="NCBI Taxonomy" id="172846"/>
    <lineage>
        <taxon>Eukaryota</taxon>
        <taxon>Metazoa</taxon>
        <taxon>Ecdysozoa</taxon>
        <taxon>Arthropoda</taxon>
        <taxon>Chelicerata</taxon>
        <taxon>Arachnida</taxon>
        <taxon>Araneae</taxon>
        <taxon>Araneomorphae</taxon>
        <taxon>Entelegynae</taxon>
        <taxon>Araneoidea</taxon>
        <taxon>Araneidae</taxon>
        <taxon>Caerostris</taxon>
    </lineage>
</organism>
<proteinExistence type="predicted"/>
<evidence type="ECO:0000313" key="1">
    <source>
        <dbReference type="EMBL" id="GIX77558.1"/>
    </source>
</evidence>
<reference evidence="1 2" key="1">
    <citation type="submission" date="2021-06" db="EMBL/GenBank/DDBJ databases">
        <title>Caerostris extrusa draft genome.</title>
        <authorList>
            <person name="Kono N."/>
            <person name="Arakawa K."/>
        </authorList>
    </citation>
    <scope>NUCLEOTIDE SEQUENCE [LARGE SCALE GENOMIC DNA]</scope>
</reference>
<sequence length="130" mass="14221">MTTWTATGSFKVNCNECSPKRDVNTIVFAPSSEQGMNTPGISLQAASICPGDKRRMGGRDEHSRNFVTSCFDLSRRQKKNGRSLGEAEADGGLCRAVVIYLETIAVTATVWRANGVNISEYYSISSLRYS</sequence>
<accession>A0AAV4MZ78</accession>
<keyword evidence="2" id="KW-1185">Reference proteome</keyword>